<keyword evidence="3" id="KW-1133">Transmembrane helix</keyword>
<dbReference type="Pfam" id="PF23344">
    <property type="entry name" value="ZP-N"/>
    <property type="match status" value="1"/>
</dbReference>
<keyword evidence="2" id="KW-1015">Disulfide bond</keyword>
<dbReference type="Pfam" id="PF00100">
    <property type="entry name" value="Zona_pellucida"/>
    <property type="match status" value="1"/>
</dbReference>
<dbReference type="SMART" id="SM00241">
    <property type="entry name" value="ZP"/>
    <property type="match status" value="1"/>
</dbReference>
<feature type="domain" description="ZP" evidence="4">
    <location>
        <begin position="85"/>
        <end position="365"/>
    </location>
</feature>
<dbReference type="InterPro" id="IPR042235">
    <property type="entry name" value="ZP-C_dom"/>
</dbReference>
<keyword evidence="1" id="KW-0732">Signal</keyword>
<dbReference type="InterPro" id="IPR001507">
    <property type="entry name" value="ZP_dom"/>
</dbReference>
<dbReference type="OrthoDB" id="9274484at2759"/>
<keyword evidence="3" id="KW-0472">Membrane</keyword>
<evidence type="ECO:0000256" key="1">
    <source>
        <dbReference type="ARBA" id="ARBA00022729"/>
    </source>
</evidence>
<accession>A0A6P7P531</accession>
<proteinExistence type="predicted"/>
<evidence type="ECO:0000313" key="5">
    <source>
        <dbReference type="Proteomes" id="UP000515150"/>
    </source>
</evidence>
<keyword evidence="5" id="KW-1185">Reference proteome</keyword>
<evidence type="ECO:0000256" key="2">
    <source>
        <dbReference type="ARBA" id="ARBA00023157"/>
    </source>
</evidence>
<evidence type="ECO:0000256" key="3">
    <source>
        <dbReference type="SAM" id="Phobius"/>
    </source>
</evidence>
<sequence length="442" mass="48615">MFVVQIMLLWVEERVPFYAHLSINRDDVESGTAAPNMKTNRLRTARLILLVFQLGLILRAEAQVPNACIASETNRAPDYGDINVSCGTQSIDLSILLCPVYNALYNESLLVLNNQFSKAGCFGTPDWTAVPPVLRFKIPLNETSVTACGNSFKITSDVGNGLFSDFSSVQNVNISGLVNSNDPTGGTITYRSQLLYRFSCYYPLQYLLNNTQLGVSGVNVAVRDNNGSFISTLSMQLYKDSLYQEPLIIPQSGLSLKTKIYVSVKATNLTNRFNVLLDRCYATTSPYPSFAVFYDLFVGCTRDAQTKIDLNGVSQRAAFSFEAFRFIEHKNVTVSTFYLHCATRLCEVSTCSSLLPVCSGRRKREVQGGLPNATVTSAAIYVGQVNEGGALTTVVPTGGTNGTTYSSPMVAVIICIVILTIVIIVMAWYFVFVIGRRKQPRH</sequence>
<keyword evidence="3" id="KW-0812">Transmembrane</keyword>
<dbReference type="InterPro" id="IPR055356">
    <property type="entry name" value="ZP-N"/>
</dbReference>
<dbReference type="KEGG" id="bspl:114868169"/>
<feature type="transmembrane region" description="Helical" evidence="3">
    <location>
        <begin position="409"/>
        <end position="434"/>
    </location>
</feature>
<evidence type="ECO:0000259" key="4">
    <source>
        <dbReference type="PROSITE" id="PS51034"/>
    </source>
</evidence>
<dbReference type="RefSeq" id="XP_029027431.1">
    <property type="nucleotide sequence ID" value="XM_029171598.3"/>
</dbReference>
<dbReference type="Gene3D" id="2.60.40.4100">
    <property type="entry name" value="Zona pellucida, ZP-C domain"/>
    <property type="match status" value="1"/>
</dbReference>
<dbReference type="PROSITE" id="PS51034">
    <property type="entry name" value="ZP_2"/>
    <property type="match status" value="1"/>
</dbReference>
<name>A0A6P7P531_BETSP</name>
<dbReference type="InterPro" id="IPR055355">
    <property type="entry name" value="ZP-C"/>
</dbReference>
<gene>
    <name evidence="6" type="primary">si:dkey-4p15.5</name>
</gene>
<organism evidence="5 6">
    <name type="scientific">Betta splendens</name>
    <name type="common">Siamese fighting fish</name>
    <dbReference type="NCBI Taxonomy" id="158456"/>
    <lineage>
        <taxon>Eukaryota</taxon>
        <taxon>Metazoa</taxon>
        <taxon>Chordata</taxon>
        <taxon>Craniata</taxon>
        <taxon>Vertebrata</taxon>
        <taxon>Euteleostomi</taxon>
        <taxon>Actinopterygii</taxon>
        <taxon>Neopterygii</taxon>
        <taxon>Teleostei</taxon>
        <taxon>Neoteleostei</taxon>
        <taxon>Acanthomorphata</taxon>
        <taxon>Anabantaria</taxon>
        <taxon>Anabantiformes</taxon>
        <taxon>Anabantoidei</taxon>
        <taxon>Osphronemidae</taxon>
        <taxon>Betta</taxon>
    </lineage>
</organism>
<dbReference type="PANTHER" id="PTHR14002">
    <property type="entry name" value="ENDOGLIN/TGF-BETA RECEPTOR TYPE III"/>
    <property type="match status" value="1"/>
</dbReference>
<dbReference type="Proteomes" id="UP000515150">
    <property type="component" value="Chromosome 13"/>
</dbReference>
<reference evidence="6" key="1">
    <citation type="submission" date="2025-08" db="UniProtKB">
        <authorList>
            <consortium name="RefSeq"/>
        </authorList>
    </citation>
    <scope>IDENTIFICATION</scope>
</reference>
<dbReference type="PANTHER" id="PTHR14002:SF10">
    <property type="entry name" value="ZONA PELLUCIDA-LIKE DOMAIN-CONTAINING PROTEIN 1-RELATED"/>
    <property type="match status" value="1"/>
</dbReference>
<dbReference type="InParanoid" id="A0A6P7P531"/>
<dbReference type="AlphaFoldDB" id="A0A6P7P531"/>
<protein>
    <submittedName>
        <fullName evidence="6">Zona pellucida-like domain-containing protein 1</fullName>
    </submittedName>
</protein>
<evidence type="ECO:0000313" key="6">
    <source>
        <dbReference type="RefSeq" id="XP_029027431.1"/>
    </source>
</evidence>
<dbReference type="GeneID" id="114868169"/>